<dbReference type="CDD" id="cd00448">
    <property type="entry name" value="YjgF_YER057c_UK114_family"/>
    <property type="match status" value="1"/>
</dbReference>
<evidence type="ECO:0000313" key="1">
    <source>
        <dbReference type="EMBL" id="SVA24991.1"/>
    </source>
</evidence>
<dbReference type="AlphaFoldDB" id="A0A381UB65"/>
<dbReference type="Pfam" id="PF01042">
    <property type="entry name" value="Ribonuc_L-PSP"/>
    <property type="match status" value="1"/>
</dbReference>
<gene>
    <name evidence="1" type="ORF">METZ01_LOCUS77845</name>
</gene>
<dbReference type="SUPFAM" id="SSF55298">
    <property type="entry name" value="YjgF-like"/>
    <property type="match status" value="1"/>
</dbReference>
<dbReference type="InterPro" id="IPR006175">
    <property type="entry name" value="YjgF/YER057c/UK114"/>
</dbReference>
<name>A0A381UB65_9ZZZZ</name>
<protein>
    <submittedName>
        <fullName evidence="1">Uncharacterized protein</fullName>
    </submittedName>
</protein>
<reference evidence="1" key="1">
    <citation type="submission" date="2018-05" db="EMBL/GenBank/DDBJ databases">
        <authorList>
            <person name="Lanie J.A."/>
            <person name="Ng W.-L."/>
            <person name="Kazmierczak K.M."/>
            <person name="Andrzejewski T.M."/>
            <person name="Davidsen T.M."/>
            <person name="Wayne K.J."/>
            <person name="Tettelin H."/>
            <person name="Glass J.I."/>
            <person name="Rusch D."/>
            <person name="Podicherti R."/>
            <person name="Tsui H.-C.T."/>
            <person name="Winkler M.E."/>
        </authorList>
    </citation>
    <scope>NUCLEOTIDE SEQUENCE</scope>
</reference>
<accession>A0A381UB65</accession>
<organism evidence="1">
    <name type="scientific">marine metagenome</name>
    <dbReference type="NCBI Taxonomy" id="408172"/>
    <lineage>
        <taxon>unclassified sequences</taxon>
        <taxon>metagenomes</taxon>
        <taxon>ecological metagenomes</taxon>
    </lineage>
</organism>
<proteinExistence type="predicted"/>
<dbReference type="EMBL" id="UINC01006021">
    <property type="protein sequence ID" value="SVA24991.1"/>
    <property type="molecule type" value="Genomic_DNA"/>
</dbReference>
<sequence length="128" mass="13129">MTSTPIRPDGIAPPVANFAHAVLSEASGQILHTAAVVPVLPDGTVPEGLAEQASTVWANILAILFEASMGPANVVSITTYVVPGQDLGVVMAERDRALEGRLAASTLVVVPELAQPAWKVEVAVIAVG</sequence>
<dbReference type="InterPro" id="IPR035959">
    <property type="entry name" value="RutC-like_sf"/>
</dbReference>
<dbReference type="Gene3D" id="3.30.1330.40">
    <property type="entry name" value="RutC-like"/>
    <property type="match status" value="1"/>
</dbReference>